<dbReference type="CDD" id="cd18129">
    <property type="entry name" value="ASADH_C_USG1_like"/>
    <property type="match status" value="1"/>
</dbReference>
<feature type="domain" description="Semialdehyde dehydrogenase NAD-binding" evidence="2">
    <location>
        <begin position="6"/>
        <end position="111"/>
    </location>
</feature>
<evidence type="ECO:0000313" key="3">
    <source>
        <dbReference type="EMBL" id="MCB6185250.1"/>
    </source>
</evidence>
<dbReference type="Pfam" id="PF02774">
    <property type="entry name" value="Semialdhyde_dhC"/>
    <property type="match status" value="1"/>
</dbReference>
<comment type="caution">
    <text evidence="3">The sequence shown here is derived from an EMBL/GenBank/DDBJ whole genome shotgun (WGS) entry which is preliminary data.</text>
</comment>
<gene>
    <name evidence="3" type="ORF">LIN78_17015</name>
</gene>
<dbReference type="InterPro" id="IPR012280">
    <property type="entry name" value="Semialdhyde_DH_dimer_dom"/>
</dbReference>
<dbReference type="InterPro" id="IPR000534">
    <property type="entry name" value="Semialdehyde_DH_NAD-bd"/>
</dbReference>
<dbReference type="Gene3D" id="3.30.360.10">
    <property type="entry name" value="Dihydrodipicolinate Reductase, domain 2"/>
    <property type="match status" value="1"/>
</dbReference>
<dbReference type="EMBL" id="JAJBZT010000014">
    <property type="protein sequence ID" value="MCB6185250.1"/>
    <property type="molecule type" value="Genomic_DNA"/>
</dbReference>
<dbReference type="SMART" id="SM00859">
    <property type="entry name" value="Semialdhyde_dh"/>
    <property type="match status" value="1"/>
</dbReference>
<dbReference type="RefSeq" id="WP_227182082.1">
    <property type="nucleotide sequence ID" value="NZ_JAJBZT010000014.1"/>
</dbReference>
<dbReference type="CDD" id="cd17894">
    <property type="entry name" value="ASADH_USG1_N"/>
    <property type="match status" value="1"/>
</dbReference>
<dbReference type="PIRSF" id="PIRSF000148">
    <property type="entry name" value="ASA_dh"/>
    <property type="match status" value="1"/>
</dbReference>
<name>A0ABS8DAL5_9NEIS</name>
<protein>
    <recommendedName>
        <fullName evidence="2">Semialdehyde dehydrogenase NAD-binding domain-containing protein</fullName>
    </recommendedName>
</protein>
<evidence type="ECO:0000259" key="2">
    <source>
        <dbReference type="SMART" id="SM00859"/>
    </source>
</evidence>
<dbReference type="InterPro" id="IPR036291">
    <property type="entry name" value="NAD(P)-bd_dom_sf"/>
</dbReference>
<evidence type="ECO:0000256" key="1">
    <source>
        <dbReference type="ARBA" id="ARBA00010584"/>
    </source>
</evidence>
<dbReference type="Pfam" id="PF01118">
    <property type="entry name" value="Semialdhyde_dh"/>
    <property type="match status" value="1"/>
</dbReference>
<dbReference type="SUPFAM" id="SSF51735">
    <property type="entry name" value="NAD(P)-binding Rossmann-fold domains"/>
    <property type="match status" value="1"/>
</dbReference>
<sequence>MTEKTSIAIVGATGLVGNAIVESLNESSLTFDRLFCLATGESVGEEVELKGKFVPVKQLDDFDFSQVNVAIFATPQIVTERYVSRALNKNCRVVRINQTSVGLNEEQLAKLTIDQLGQDVQISSPFINMLKPIVEVLDEENGISALDITLSLPAASKGKSAVEELAQQTVALFNSQDVEVAAFPVRAAFNTIPHVGRLDSCATSSFEIELENSIASLLEEEATISVFASHVPVFYGATAKIVIDLKYPLETKTWKTLLETADQLSIIDEAKPGGYMTPVDAVGKEQVFVSRVRQVSESRCICYLALDPVANVVKTVVNLLELIEGNTIEE</sequence>
<keyword evidence="4" id="KW-1185">Reference proteome</keyword>
<organism evidence="3 4">
    <name type="scientific">Leeia speluncae</name>
    <dbReference type="NCBI Taxonomy" id="2884804"/>
    <lineage>
        <taxon>Bacteria</taxon>
        <taxon>Pseudomonadati</taxon>
        <taxon>Pseudomonadota</taxon>
        <taxon>Betaproteobacteria</taxon>
        <taxon>Neisseriales</taxon>
        <taxon>Leeiaceae</taxon>
        <taxon>Leeia</taxon>
    </lineage>
</organism>
<evidence type="ECO:0000313" key="4">
    <source>
        <dbReference type="Proteomes" id="UP001165395"/>
    </source>
</evidence>
<proteinExistence type="inferred from homology"/>
<accession>A0ABS8DAL5</accession>
<reference evidence="3" key="1">
    <citation type="submission" date="2021-10" db="EMBL/GenBank/DDBJ databases">
        <title>The complete genome sequence of Leeia sp. TBRC 13508.</title>
        <authorList>
            <person name="Charoenyingcharoen P."/>
            <person name="Yukphan P."/>
        </authorList>
    </citation>
    <scope>NUCLEOTIDE SEQUENCE</scope>
    <source>
        <strain evidence="3">TBRC 13508</strain>
    </source>
</reference>
<dbReference type="PANTHER" id="PTHR46278:SF2">
    <property type="entry name" value="ASPARTATE-SEMIALDEHYDE DEHYDROGENASE"/>
    <property type="match status" value="1"/>
</dbReference>
<dbReference type="Gene3D" id="3.40.50.720">
    <property type="entry name" value="NAD(P)-binding Rossmann-like Domain"/>
    <property type="match status" value="1"/>
</dbReference>
<comment type="similarity">
    <text evidence="1">Belongs to the aspartate-semialdehyde dehydrogenase family.</text>
</comment>
<dbReference type="SUPFAM" id="SSF55347">
    <property type="entry name" value="Glyceraldehyde-3-phosphate dehydrogenase-like, C-terminal domain"/>
    <property type="match status" value="1"/>
</dbReference>
<dbReference type="PANTHER" id="PTHR46278">
    <property type="entry name" value="DEHYDROGENASE, PUTATIVE-RELATED"/>
    <property type="match status" value="1"/>
</dbReference>
<dbReference type="Proteomes" id="UP001165395">
    <property type="component" value="Unassembled WGS sequence"/>
</dbReference>